<dbReference type="GO" id="GO:0016887">
    <property type="term" value="F:ATP hydrolysis activity"/>
    <property type="evidence" value="ECO:0007669"/>
    <property type="project" value="InterPro"/>
</dbReference>
<dbReference type="EMBL" id="CP022129">
    <property type="protein sequence ID" value="ASF48293.1"/>
    <property type="molecule type" value="Genomic_DNA"/>
</dbReference>
<dbReference type="KEGG" id="mpsy:CEK71_20730"/>
<dbReference type="Proteomes" id="UP000197019">
    <property type="component" value="Chromosome"/>
</dbReference>
<dbReference type="OrthoDB" id="9815944at2"/>
<proteinExistence type="predicted"/>
<dbReference type="RefSeq" id="WP_088621163.1">
    <property type="nucleotide sequence ID" value="NZ_CP022129.1"/>
</dbReference>
<dbReference type="InterPro" id="IPR003593">
    <property type="entry name" value="AAA+_ATPase"/>
</dbReference>
<dbReference type="SMART" id="SM00382">
    <property type="entry name" value="AAA"/>
    <property type="match status" value="1"/>
</dbReference>
<dbReference type="InterPro" id="IPR027417">
    <property type="entry name" value="P-loop_NTPase"/>
</dbReference>
<dbReference type="PANTHER" id="PTHR43581:SF2">
    <property type="entry name" value="EXCINUCLEASE ATPASE SUBUNIT"/>
    <property type="match status" value="1"/>
</dbReference>
<dbReference type="InterPro" id="IPR051396">
    <property type="entry name" value="Bact_Antivir_Def_Nuclease"/>
</dbReference>
<evidence type="ECO:0000313" key="3">
    <source>
        <dbReference type="Proteomes" id="UP000197019"/>
    </source>
</evidence>
<evidence type="ECO:0000259" key="1">
    <source>
        <dbReference type="SMART" id="SM00382"/>
    </source>
</evidence>
<keyword evidence="3" id="KW-1185">Reference proteome</keyword>
<keyword evidence="2" id="KW-0547">Nucleotide-binding</keyword>
<dbReference type="CDD" id="cd00267">
    <property type="entry name" value="ABC_ATPase"/>
    <property type="match status" value="1"/>
</dbReference>
<reference evidence="2 3" key="1">
    <citation type="submission" date="2017-06" db="EMBL/GenBank/DDBJ databases">
        <title>Genome Sequencing of the methanotroph Methylovulum psychrotolerants str. HV10-M2 isolated from a high-altitude environment.</title>
        <authorList>
            <person name="Mateos-Rivera A."/>
        </authorList>
    </citation>
    <scope>NUCLEOTIDE SEQUENCE [LARGE SCALE GENOMIC DNA]</scope>
    <source>
        <strain evidence="2 3">HV10_M2</strain>
    </source>
</reference>
<evidence type="ECO:0000313" key="2">
    <source>
        <dbReference type="EMBL" id="ASF48293.1"/>
    </source>
</evidence>
<sequence length="310" mass="35322">MAEQRPSQSKPARPSEPIRYIKQLKITGLWDRFDIAWELQPDVNVLAGINGSGKSTILGCMYELITVRKSSRGYLAMAKNVNLFFDNKWHIHASYSSKNGIMTSLNSLFLYDLSVDLISTFDTDLKPSEAIQKLSDDRVSTELDWQIHLLQIQYLDYQLNISRKKDVLMESGADNIPERWQTIKYPQNRFLAIIDEAFAETGKKVNRDKNHVEFLAGVKELSAYQLSSGEKQLLIILLTVLVQDNKPSILFMDEPEISLHIDWQRKLIGHIRELNPNAQIIIASHSPAIIMEGWLDKVVEISDITVPQAG</sequence>
<dbReference type="Pfam" id="PF13304">
    <property type="entry name" value="AAA_21"/>
    <property type="match status" value="1"/>
</dbReference>
<dbReference type="AlphaFoldDB" id="A0A1Z4C436"/>
<name>A0A1Z4C436_9GAMM</name>
<feature type="domain" description="AAA+ ATPase" evidence="1">
    <location>
        <begin position="40"/>
        <end position="305"/>
    </location>
</feature>
<dbReference type="GO" id="GO:0005524">
    <property type="term" value="F:ATP binding"/>
    <property type="evidence" value="ECO:0007669"/>
    <property type="project" value="UniProtKB-KW"/>
</dbReference>
<dbReference type="Gene3D" id="3.40.50.300">
    <property type="entry name" value="P-loop containing nucleotide triphosphate hydrolases"/>
    <property type="match status" value="1"/>
</dbReference>
<accession>A0A1Z4C436</accession>
<dbReference type="InterPro" id="IPR003959">
    <property type="entry name" value="ATPase_AAA_core"/>
</dbReference>
<organism evidence="2 3">
    <name type="scientific">Methylovulum psychrotolerans</name>
    <dbReference type="NCBI Taxonomy" id="1704499"/>
    <lineage>
        <taxon>Bacteria</taxon>
        <taxon>Pseudomonadati</taxon>
        <taxon>Pseudomonadota</taxon>
        <taxon>Gammaproteobacteria</taxon>
        <taxon>Methylococcales</taxon>
        <taxon>Methylococcaceae</taxon>
        <taxon>Methylovulum</taxon>
    </lineage>
</organism>
<dbReference type="SUPFAM" id="SSF52540">
    <property type="entry name" value="P-loop containing nucleoside triphosphate hydrolases"/>
    <property type="match status" value="1"/>
</dbReference>
<protein>
    <submittedName>
        <fullName evidence="2">ABC transporter ATP-binding protein</fullName>
    </submittedName>
</protein>
<gene>
    <name evidence="2" type="ORF">CEK71_20730</name>
</gene>
<dbReference type="PANTHER" id="PTHR43581">
    <property type="entry name" value="ATP/GTP PHOSPHATASE"/>
    <property type="match status" value="1"/>
</dbReference>
<keyword evidence="2" id="KW-0067">ATP-binding</keyword>